<dbReference type="Proteomes" id="UP000191257">
    <property type="component" value="Chromosome"/>
</dbReference>
<gene>
    <name evidence="1" type="ORF">A6J80_17275</name>
</gene>
<organism evidence="1 2">
    <name type="scientific">Paracoccus yeei</name>
    <dbReference type="NCBI Taxonomy" id="147645"/>
    <lineage>
        <taxon>Bacteria</taxon>
        <taxon>Pseudomonadati</taxon>
        <taxon>Pseudomonadota</taxon>
        <taxon>Alphaproteobacteria</taxon>
        <taxon>Rhodobacterales</taxon>
        <taxon>Paracoccaceae</taxon>
        <taxon>Paracoccus</taxon>
    </lineage>
</organism>
<keyword evidence="2" id="KW-1185">Reference proteome</keyword>
<name>A0A1V0GVJ7_9RHOB</name>
<proteinExistence type="predicted"/>
<evidence type="ECO:0000313" key="2">
    <source>
        <dbReference type="Proteomes" id="UP000191257"/>
    </source>
</evidence>
<dbReference type="STRING" id="147645.A6J80_17275"/>
<dbReference type="RefSeq" id="WP_080622328.1">
    <property type="nucleotide sequence ID" value="NZ_CAWMZI010000001.1"/>
</dbReference>
<accession>A0A1V0GVJ7</accession>
<dbReference type="AlphaFoldDB" id="A0A1V0GVJ7"/>
<sequence length="77" mass="8767">MTDEERIPDPATEDVEQIEIAARVVLGLVRTLVENPGSVEMNALPFLLLDAAEERHRQGDFGAERMLCNWADMLRDW</sequence>
<reference evidence="1" key="1">
    <citation type="submission" date="2017-12" db="EMBL/GenBank/DDBJ databases">
        <title>FDA dAtabase for Regulatory Grade micrObial Sequences (FDA-ARGOS): Supporting development and validation of Infectious Disease Dx tests.</title>
        <authorList>
            <person name="Campos J."/>
            <person name="Goldberg B."/>
            <person name="Tallon L."/>
            <person name="Sadzewicz L."/>
            <person name="Sengamalay N."/>
            <person name="Ott S."/>
            <person name="Godinez A."/>
            <person name="Nagaraj S."/>
            <person name="Vyas G."/>
            <person name="Aluvathingal J."/>
            <person name="Nadendla S."/>
            <person name="Geyer C."/>
            <person name="Nandy P."/>
            <person name="Hobson J."/>
            <person name="Sichtig H."/>
        </authorList>
    </citation>
    <scope>NUCLEOTIDE SEQUENCE</scope>
    <source>
        <strain evidence="1">FDAARGOS_252</strain>
    </source>
</reference>
<dbReference type="EMBL" id="CP020442">
    <property type="protein sequence ID" value="ARC37867.1"/>
    <property type="molecule type" value="Genomic_DNA"/>
</dbReference>
<dbReference type="KEGG" id="pye:A6J80_17275"/>
<protein>
    <submittedName>
        <fullName evidence="1">Uncharacterized protein</fullName>
    </submittedName>
</protein>
<evidence type="ECO:0000313" key="1">
    <source>
        <dbReference type="EMBL" id="ARC37867.1"/>
    </source>
</evidence>